<gene>
    <name evidence="13" type="ORF">PV09_06752</name>
</gene>
<comment type="similarity">
    <text evidence="8">Belongs to the WD repeat MDV1/CAF4 family.</text>
</comment>
<dbReference type="PRINTS" id="PR00320">
    <property type="entry name" value="GPROTEINBRPT"/>
</dbReference>
<feature type="repeat" description="WD" evidence="11">
    <location>
        <begin position="363"/>
        <end position="402"/>
    </location>
</feature>
<dbReference type="RefSeq" id="XP_016211780.1">
    <property type="nucleotide sequence ID" value="XM_016360441.1"/>
</dbReference>
<name>A0A0D1XI18_9PEZI</name>
<dbReference type="Gene3D" id="6.10.280.220">
    <property type="match status" value="1"/>
</dbReference>
<evidence type="ECO:0000256" key="6">
    <source>
        <dbReference type="ARBA" id="ARBA00023128"/>
    </source>
</evidence>
<dbReference type="InterPro" id="IPR036322">
    <property type="entry name" value="WD40_repeat_dom_sf"/>
</dbReference>
<keyword evidence="5" id="KW-0175">Coiled coil</keyword>
<feature type="repeat" description="WD" evidence="11">
    <location>
        <begin position="559"/>
        <end position="598"/>
    </location>
</feature>
<evidence type="ECO:0000256" key="8">
    <source>
        <dbReference type="ARBA" id="ARBA00038415"/>
    </source>
</evidence>
<keyword evidence="2 11" id="KW-0853">WD repeat</keyword>
<dbReference type="HOGENOM" id="CLU_012350_1_1_1"/>
<keyword evidence="6" id="KW-0496">Mitochondrion</keyword>
<feature type="repeat" description="WD" evidence="11">
    <location>
        <begin position="536"/>
        <end position="558"/>
    </location>
</feature>
<dbReference type="GO" id="GO:0005741">
    <property type="term" value="C:mitochondrial outer membrane"/>
    <property type="evidence" value="ECO:0007669"/>
    <property type="project" value="UniProtKB-SubCell"/>
</dbReference>
<dbReference type="Pfam" id="PF00400">
    <property type="entry name" value="WD40"/>
    <property type="match status" value="4"/>
</dbReference>
<evidence type="ECO:0000256" key="10">
    <source>
        <dbReference type="ARBA" id="ARBA00043913"/>
    </source>
</evidence>
<keyword evidence="3" id="KW-0677">Repeat</keyword>
<evidence type="ECO:0000313" key="14">
    <source>
        <dbReference type="Proteomes" id="UP000053259"/>
    </source>
</evidence>
<dbReference type="EMBL" id="KN847552">
    <property type="protein sequence ID" value="KIW01911.1"/>
    <property type="molecule type" value="Genomic_DNA"/>
</dbReference>
<evidence type="ECO:0000256" key="11">
    <source>
        <dbReference type="PROSITE-ProRule" id="PRU00221"/>
    </source>
</evidence>
<feature type="region of interest" description="Disordered" evidence="12">
    <location>
        <begin position="404"/>
        <end position="444"/>
    </location>
</feature>
<feature type="region of interest" description="Disordered" evidence="12">
    <location>
        <begin position="253"/>
        <end position="276"/>
    </location>
</feature>
<dbReference type="FunFam" id="2.130.10.10:FF:000881">
    <property type="entry name" value="Mitochondrial division protein 1"/>
    <property type="match status" value="1"/>
</dbReference>
<dbReference type="AlphaFoldDB" id="A0A0D1XI18"/>
<dbReference type="Gene3D" id="2.130.10.10">
    <property type="entry name" value="YVTN repeat-like/Quinoprotein amine dehydrogenase"/>
    <property type="match status" value="2"/>
</dbReference>
<dbReference type="CDD" id="cd00200">
    <property type="entry name" value="WD40"/>
    <property type="match status" value="1"/>
</dbReference>
<dbReference type="InterPro" id="IPR020472">
    <property type="entry name" value="WD40_PAC1"/>
</dbReference>
<dbReference type="VEuPathDB" id="FungiDB:PV09_06752"/>
<sequence length="676" mass="75355">MAEGRSHSARPSLGGSVDDSILPTRQIEAFSRKVTATASHLMGPLEGSGSISHHYQNALGEIHREMRRPIIQRSMFSFAQNSPKELIRNVKTTEIQHRALAYLPDELLKNIPEANNGYSLFEGFQASLPEDRESLLRKRIKGREEGRGRKLLTDAERAARDEDEDLDGPPELVELKNEKFTLRHRLEMLGIRKNMCSSEIREIDTKISNLNTMRKIVLERMANLEQEEVDLEQELLGVDNRLEDLREELEDAAALARKSSQATSGGDEENGLGERAGEFMSESIYEKLPSPRTRRRMRVTRRISMPILHEYLEPGSKIREMQAHNDVITALDFDYPYGTLVTAALDDTVRVWDLHAGRCMGMLEGHLSSVRCLQVEDEIVATGSMDATIRLWDLSRAQYAPKDTNHIHKHGHDEEDEEDEDDGLGFQNEGDQPPPPPPNSMADCPLFTLQAHVAEVTALHFRGNTLVSGSADKTLRQWDLEKGRCVQTLDVLWAAAQASASHGLHDGQWKGIIGGGRLPDPDADFVGALQCFDAALACGTADGMVRLWDLRSGLVHRSLVGHTGPISSLQFDDVHLVTASLDRSIRIWDLRTGSIYDAFAYDNPISSMMFDTRRIVAAAGEPVVKVYDKADGRHWNCGPGVQEDNEGAVANVERVRIKDGYCVEGRKDGVVGVWSC</sequence>
<evidence type="ECO:0000256" key="4">
    <source>
        <dbReference type="ARBA" id="ARBA00022787"/>
    </source>
</evidence>
<dbReference type="GeneID" id="27314725"/>
<dbReference type="SMART" id="SM00320">
    <property type="entry name" value="WD40"/>
    <property type="match status" value="6"/>
</dbReference>
<keyword evidence="14" id="KW-1185">Reference proteome</keyword>
<comment type="function">
    <text evidence="10">Involved in mitochondrial fission. Acts as an adapter protein required to form mitochondrial fission complexes. Formation of these complexes is required to promote constriction and fission of the mitochondrial compartment at a late step in mitochondrial division.</text>
</comment>
<reference evidence="13 14" key="1">
    <citation type="submission" date="2015-01" db="EMBL/GenBank/DDBJ databases">
        <title>The Genome Sequence of Ochroconis gallopava CBS43764.</title>
        <authorList>
            <consortium name="The Broad Institute Genomics Platform"/>
            <person name="Cuomo C."/>
            <person name="de Hoog S."/>
            <person name="Gorbushina A."/>
            <person name="Stielow B."/>
            <person name="Teixiera M."/>
            <person name="Abouelleil A."/>
            <person name="Chapman S.B."/>
            <person name="Priest M."/>
            <person name="Young S.K."/>
            <person name="Wortman J."/>
            <person name="Nusbaum C."/>
            <person name="Birren B."/>
        </authorList>
    </citation>
    <scope>NUCLEOTIDE SEQUENCE [LARGE SCALE GENOMIC DNA]</scope>
    <source>
        <strain evidence="13 14">CBS 43764</strain>
    </source>
</reference>
<evidence type="ECO:0000256" key="2">
    <source>
        <dbReference type="ARBA" id="ARBA00022574"/>
    </source>
</evidence>
<dbReference type="Proteomes" id="UP000053259">
    <property type="component" value="Unassembled WGS sequence"/>
</dbReference>
<dbReference type="FunCoup" id="A0A0D1XI18">
    <property type="interactions" value="83"/>
</dbReference>
<protein>
    <recommendedName>
        <fullName evidence="9">Mitochondrial division protein 1</fullName>
    </recommendedName>
</protein>
<keyword evidence="4" id="KW-1000">Mitochondrion outer membrane</keyword>
<dbReference type="PROSITE" id="PS50082">
    <property type="entry name" value="WD_REPEATS_2"/>
    <property type="match status" value="5"/>
</dbReference>
<dbReference type="InterPro" id="IPR001680">
    <property type="entry name" value="WD40_rpt"/>
</dbReference>
<dbReference type="PROSITE" id="PS00678">
    <property type="entry name" value="WD_REPEATS_1"/>
    <property type="match status" value="3"/>
</dbReference>
<evidence type="ECO:0000256" key="1">
    <source>
        <dbReference type="ARBA" id="ARBA00004570"/>
    </source>
</evidence>
<evidence type="ECO:0000256" key="12">
    <source>
        <dbReference type="SAM" id="MobiDB-lite"/>
    </source>
</evidence>
<evidence type="ECO:0000256" key="9">
    <source>
        <dbReference type="ARBA" id="ARBA00039789"/>
    </source>
</evidence>
<dbReference type="CDD" id="cd22881">
    <property type="entry name" value="Mdv1_N"/>
    <property type="match status" value="1"/>
</dbReference>
<dbReference type="PANTHER" id="PTHR44156">
    <property type="entry name" value="SUPERNUMERARY LIMBS, ISOFORM B-RELATED"/>
    <property type="match status" value="1"/>
</dbReference>
<feature type="repeat" description="WD" evidence="11">
    <location>
        <begin position="449"/>
        <end position="488"/>
    </location>
</feature>
<comment type="subcellular location">
    <subcellularLocation>
        <location evidence="1">Mitochondrion outer membrane</location>
        <topology evidence="1">Peripheral membrane protein</topology>
        <orientation evidence="1">Cytoplasmic side</orientation>
    </subcellularLocation>
</comment>
<dbReference type="InterPro" id="IPR053299">
    <property type="entry name" value="ASTRA_WD_repeat"/>
</dbReference>
<accession>A0A0D1XI18</accession>
<dbReference type="InterPro" id="IPR015943">
    <property type="entry name" value="WD40/YVTN_repeat-like_dom_sf"/>
</dbReference>
<evidence type="ECO:0000256" key="5">
    <source>
        <dbReference type="ARBA" id="ARBA00023054"/>
    </source>
</evidence>
<proteinExistence type="inferred from homology"/>
<dbReference type="InterPro" id="IPR019775">
    <property type="entry name" value="WD40_repeat_CS"/>
</dbReference>
<organism evidence="13 14">
    <name type="scientific">Verruconis gallopava</name>
    <dbReference type="NCBI Taxonomy" id="253628"/>
    <lineage>
        <taxon>Eukaryota</taxon>
        <taxon>Fungi</taxon>
        <taxon>Dikarya</taxon>
        <taxon>Ascomycota</taxon>
        <taxon>Pezizomycotina</taxon>
        <taxon>Dothideomycetes</taxon>
        <taxon>Pleosporomycetidae</taxon>
        <taxon>Venturiales</taxon>
        <taxon>Sympoventuriaceae</taxon>
        <taxon>Verruconis</taxon>
    </lineage>
</organism>
<feature type="compositionally biased region" description="Acidic residues" evidence="12">
    <location>
        <begin position="414"/>
        <end position="423"/>
    </location>
</feature>
<dbReference type="SUPFAM" id="SSF50978">
    <property type="entry name" value="WD40 repeat-like"/>
    <property type="match status" value="1"/>
</dbReference>
<dbReference type="STRING" id="253628.A0A0D1XI18"/>
<feature type="repeat" description="WD" evidence="11">
    <location>
        <begin position="321"/>
        <end position="362"/>
    </location>
</feature>
<dbReference type="OrthoDB" id="496at2759"/>
<dbReference type="InParanoid" id="A0A0D1XI18"/>
<evidence type="ECO:0000313" key="13">
    <source>
        <dbReference type="EMBL" id="KIW01911.1"/>
    </source>
</evidence>
<evidence type="ECO:0000256" key="7">
    <source>
        <dbReference type="ARBA" id="ARBA00023136"/>
    </source>
</evidence>
<evidence type="ECO:0000256" key="3">
    <source>
        <dbReference type="ARBA" id="ARBA00022737"/>
    </source>
</evidence>
<dbReference type="PROSITE" id="PS50294">
    <property type="entry name" value="WD_REPEATS_REGION"/>
    <property type="match status" value="4"/>
</dbReference>
<keyword evidence="7" id="KW-0472">Membrane</keyword>